<keyword evidence="9" id="KW-1185">Reference proteome</keyword>
<dbReference type="GO" id="GO:0005576">
    <property type="term" value="C:extracellular region"/>
    <property type="evidence" value="ECO:0007669"/>
    <property type="project" value="UniProtKB-SubCell"/>
</dbReference>
<evidence type="ECO:0000256" key="6">
    <source>
        <dbReference type="ARBA" id="ARBA00023157"/>
    </source>
</evidence>
<evidence type="ECO:0000256" key="7">
    <source>
        <dbReference type="SAM" id="SignalP"/>
    </source>
</evidence>
<comment type="similarity">
    <text evidence="2">Belongs to the plant rapid alkalinization factor (RALF) family.</text>
</comment>
<keyword evidence="6" id="KW-1015">Disulfide bond</keyword>
<comment type="caution">
    <text evidence="8">The sequence shown here is derived from an EMBL/GenBank/DDBJ whole genome shotgun (WGS) entry which is preliminary data.</text>
</comment>
<dbReference type="AlphaFoldDB" id="A0AAE1V468"/>
<evidence type="ECO:0000256" key="5">
    <source>
        <dbReference type="ARBA" id="ARBA00022729"/>
    </source>
</evidence>
<evidence type="ECO:0000256" key="1">
    <source>
        <dbReference type="ARBA" id="ARBA00004613"/>
    </source>
</evidence>
<feature type="chain" id="PRO_5041964068" description="Rapid alkalinization factor-like" evidence="7">
    <location>
        <begin position="26"/>
        <end position="117"/>
    </location>
</feature>
<evidence type="ECO:0000313" key="8">
    <source>
        <dbReference type="EMBL" id="KAK4355688.1"/>
    </source>
</evidence>
<feature type="signal peptide" evidence="7">
    <location>
        <begin position="1"/>
        <end position="25"/>
    </location>
</feature>
<evidence type="ECO:0000256" key="3">
    <source>
        <dbReference type="ARBA" id="ARBA00022525"/>
    </source>
</evidence>
<comment type="subcellular location">
    <subcellularLocation>
        <location evidence="1">Secreted</location>
    </subcellularLocation>
</comment>
<reference evidence="8" key="1">
    <citation type="submission" date="2023-12" db="EMBL/GenBank/DDBJ databases">
        <title>Genome assembly of Anisodus tanguticus.</title>
        <authorList>
            <person name="Wang Y.-J."/>
        </authorList>
    </citation>
    <scope>NUCLEOTIDE SEQUENCE</scope>
    <source>
        <strain evidence="8">KB-2021</strain>
        <tissue evidence="8">Leaf</tissue>
    </source>
</reference>
<name>A0AAE1V468_9SOLA</name>
<dbReference type="EMBL" id="JAVYJV010000013">
    <property type="protein sequence ID" value="KAK4355688.1"/>
    <property type="molecule type" value="Genomic_DNA"/>
</dbReference>
<keyword evidence="5 7" id="KW-0732">Signal</keyword>
<gene>
    <name evidence="8" type="ORF">RND71_024659</name>
</gene>
<protein>
    <recommendedName>
        <fullName evidence="10">Rapid alkalinization factor-like</fullName>
    </recommendedName>
</protein>
<sequence>MAKSFCSIFVISSLLIAVLIISGNATGGDFDMSGWIPMKSADDCQGSIAECMAAGEFEMDSESNRRILATTDYISYGALQRNTVPCSRRGASYYNCETGAEANPYTRGCSAITRCRS</sequence>
<dbReference type="GO" id="GO:0019722">
    <property type="term" value="P:calcium-mediated signaling"/>
    <property type="evidence" value="ECO:0007669"/>
    <property type="project" value="TreeGrafter"/>
</dbReference>
<evidence type="ECO:0008006" key="10">
    <source>
        <dbReference type="Google" id="ProtNLM"/>
    </source>
</evidence>
<proteinExistence type="inferred from homology"/>
<dbReference type="GO" id="GO:0009506">
    <property type="term" value="C:plasmodesma"/>
    <property type="evidence" value="ECO:0007669"/>
    <property type="project" value="TreeGrafter"/>
</dbReference>
<dbReference type="Pfam" id="PF05498">
    <property type="entry name" value="RALF"/>
    <property type="match status" value="1"/>
</dbReference>
<dbReference type="PANTHER" id="PTHR33136">
    <property type="entry name" value="RAPID ALKALINIZATION FACTOR-LIKE"/>
    <property type="match status" value="1"/>
</dbReference>
<dbReference type="InterPro" id="IPR008801">
    <property type="entry name" value="RALF"/>
</dbReference>
<evidence type="ECO:0000256" key="2">
    <source>
        <dbReference type="ARBA" id="ARBA00009178"/>
    </source>
</evidence>
<accession>A0AAE1V468</accession>
<evidence type="ECO:0000256" key="4">
    <source>
        <dbReference type="ARBA" id="ARBA00022702"/>
    </source>
</evidence>
<dbReference type="GO" id="GO:0005179">
    <property type="term" value="F:hormone activity"/>
    <property type="evidence" value="ECO:0007669"/>
    <property type="project" value="UniProtKB-KW"/>
</dbReference>
<keyword evidence="4" id="KW-0372">Hormone</keyword>
<keyword evidence="3" id="KW-0964">Secreted</keyword>
<dbReference type="Proteomes" id="UP001291623">
    <property type="component" value="Unassembled WGS sequence"/>
</dbReference>
<organism evidence="8 9">
    <name type="scientific">Anisodus tanguticus</name>
    <dbReference type="NCBI Taxonomy" id="243964"/>
    <lineage>
        <taxon>Eukaryota</taxon>
        <taxon>Viridiplantae</taxon>
        <taxon>Streptophyta</taxon>
        <taxon>Embryophyta</taxon>
        <taxon>Tracheophyta</taxon>
        <taxon>Spermatophyta</taxon>
        <taxon>Magnoliopsida</taxon>
        <taxon>eudicotyledons</taxon>
        <taxon>Gunneridae</taxon>
        <taxon>Pentapetalae</taxon>
        <taxon>asterids</taxon>
        <taxon>lamiids</taxon>
        <taxon>Solanales</taxon>
        <taxon>Solanaceae</taxon>
        <taxon>Solanoideae</taxon>
        <taxon>Hyoscyameae</taxon>
        <taxon>Anisodus</taxon>
    </lineage>
</organism>
<evidence type="ECO:0000313" key="9">
    <source>
        <dbReference type="Proteomes" id="UP001291623"/>
    </source>
</evidence>
<dbReference type="PANTHER" id="PTHR33136:SF13">
    <property type="entry name" value="OS10G0328900 PROTEIN"/>
    <property type="match status" value="1"/>
</dbReference>